<dbReference type="GO" id="GO:0003677">
    <property type="term" value="F:DNA binding"/>
    <property type="evidence" value="ECO:0007669"/>
    <property type="project" value="InterPro"/>
</dbReference>
<dbReference type="GO" id="GO:0003918">
    <property type="term" value="F:DNA topoisomerase type II (double strand cut, ATP-hydrolyzing) activity"/>
    <property type="evidence" value="ECO:0007669"/>
    <property type="project" value="InterPro"/>
</dbReference>
<dbReference type="InterPro" id="IPR036078">
    <property type="entry name" value="Spo11/TopoVI_A_sf"/>
</dbReference>
<dbReference type="Proteomes" id="UP000044841">
    <property type="component" value="Unassembled WGS sequence"/>
</dbReference>
<evidence type="ECO:0000313" key="3">
    <source>
        <dbReference type="Proteomes" id="UP000044841"/>
    </source>
</evidence>
<dbReference type="PANTHER" id="PTHR10848:SF0">
    <property type="entry name" value="MEIOTIC RECOMBINATION PROTEIN SPO11"/>
    <property type="match status" value="1"/>
</dbReference>
<dbReference type="InterPro" id="IPR002815">
    <property type="entry name" value="Spo11/TopoVI_A"/>
</dbReference>
<sequence>MATAVIKATAALATSTATTATSTTPAILHLHNLPEKKQRATGIPLNLHAPATMPNAVIKATATLATSTATTATPGAPTIPDVRHWPEKRKHWATDVPPGFPALGDNNWHFSRHYYPPSVNAAAARKNQFNAFLTRFENLAKPGTRGAYSHLNLEGDYVMTSRSLTSGYGSQSFVNVVALTGIDLQARYDDVEYDQRLAWYGAGKPVGMKKEDMSQTVHNLATTFGLTRPELQLKATPTGNEAFLGPIEYYRSDGFLVKGSYECLAEIPDIDDIRALGFMKDVQFIVTFEHHAALSAAKAEGLPQALREQHGHHVMATSGGRASARYKSFVSTLKVLNPNIRILSFGDIDGFGLSVFTGFKFGTIASNYQNSNLKVHTAEYLHVPIDTLIARNRRMGLFTDKDEKEMMRLEVAGLMDQDMARQAEDMQRTGKTASLAVHRRHFIEDLCPIIGQRLFAPPPANSPDVPVENPSLEPLGSDYLSDDACLAQLALIESTEVGDSSFEVKHGSVRAHVEISTSPSTVMLTSLDNDGERQSNLAERHSSMEKVRCGYL</sequence>
<evidence type="ECO:0000313" key="2">
    <source>
        <dbReference type="EMBL" id="CUA66657.1"/>
    </source>
</evidence>
<evidence type="ECO:0000259" key="1">
    <source>
        <dbReference type="Pfam" id="PF21180"/>
    </source>
</evidence>
<feature type="domain" description="Topoisomerase 6 subunit A/Spo11 TOPRIM" evidence="1">
    <location>
        <begin position="311"/>
        <end position="432"/>
    </location>
</feature>
<dbReference type="EMBL" id="CYGV01000001">
    <property type="protein sequence ID" value="CUA66657.1"/>
    <property type="molecule type" value="Genomic_DNA"/>
</dbReference>
<proteinExistence type="predicted"/>
<dbReference type="AlphaFoldDB" id="A0A0K6FKJ4"/>
<dbReference type="Pfam" id="PF21180">
    <property type="entry name" value="TOP6A-Spo11_Toprim"/>
    <property type="match status" value="1"/>
</dbReference>
<reference evidence="2 3" key="1">
    <citation type="submission" date="2015-07" db="EMBL/GenBank/DDBJ databases">
        <authorList>
            <person name="Noorani M."/>
        </authorList>
    </citation>
    <scope>NUCLEOTIDE SEQUENCE [LARGE SCALE GENOMIC DNA]</scope>
    <source>
        <strain evidence="2">BBA 69670</strain>
    </source>
</reference>
<organism evidence="2 3">
    <name type="scientific">Rhizoctonia solani</name>
    <dbReference type="NCBI Taxonomy" id="456999"/>
    <lineage>
        <taxon>Eukaryota</taxon>
        <taxon>Fungi</taxon>
        <taxon>Dikarya</taxon>
        <taxon>Basidiomycota</taxon>
        <taxon>Agaricomycotina</taxon>
        <taxon>Agaricomycetes</taxon>
        <taxon>Cantharellales</taxon>
        <taxon>Ceratobasidiaceae</taxon>
        <taxon>Rhizoctonia</taxon>
    </lineage>
</organism>
<dbReference type="Gene3D" id="3.40.1360.10">
    <property type="match status" value="1"/>
</dbReference>
<protein>
    <recommendedName>
        <fullName evidence="1">Topoisomerase 6 subunit A/Spo11 TOPRIM domain-containing protein</fullName>
    </recommendedName>
</protein>
<gene>
    <name evidence="2" type="ORF">RSOLAG22IIIB_00098</name>
</gene>
<dbReference type="GO" id="GO:0005694">
    <property type="term" value="C:chromosome"/>
    <property type="evidence" value="ECO:0007669"/>
    <property type="project" value="InterPro"/>
</dbReference>
<keyword evidence="3" id="KW-1185">Reference proteome</keyword>
<dbReference type="SUPFAM" id="SSF56726">
    <property type="entry name" value="DNA topoisomerase IV, alpha subunit"/>
    <property type="match status" value="1"/>
</dbReference>
<accession>A0A0K6FKJ4</accession>
<name>A0A0K6FKJ4_9AGAM</name>
<dbReference type="PANTHER" id="PTHR10848">
    <property type="entry name" value="MEIOTIC RECOMBINATION PROTEIN SPO11"/>
    <property type="match status" value="1"/>
</dbReference>
<dbReference type="InterPro" id="IPR034136">
    <property type="entry name" value="TOPRIM_Topo6A/Spo11"/>
</dbReference>